<evidence type="ECO:0000256" key="5">
    <source>
        <dbReference type="ARBA" id="ARBA00022723"/>
    </source>
</evidence>
<dbReference type="InterPro" id="IPR011037">
    <property type="entry name" value="Pyrv_Knase-like_insert_dom_sf"/>
</dbReference>
<evidence type="ECO:0000256" key="8">
    <source>
        <dbReference type="ARBA" id="ARBA00022840"/>
    </source>
</evidence>
<keyword evidence="4 13" id="KW-0808">Transferase</keyword>
<evidence type="ECO:0000256" key="7">
    <source>
        <dbReference type="ARBA" id="ARBA00022777"/>
    </source>
</evidence>
<comment type="caution">
    <text evidence="16">The sequence shown here is derived from an EMBL/GenBank/DDBJ whole genome shotgun (WGS) entry which is preliminary data.</text>
</comment>
<dbReference type="InterPro" id="IPR040442">
    <property type="entry name" value="Pyrv_kinase-like_dom_sf"/>
</dbReference>
<sequence>MKKTKIIATIGPATDNEASIKKLYESGVNIIRFNFSHANYENSKLIKSRIDKLNESRETSLSSLLDTKWPEIRTWDLSSKIQFEKWDIFKIFVDMSKYSEGEKSLFCDYEFLVEDLNVWDTIEIDSGLMKATVKSKAADYLEVEAMSPCLIGSRRHINLPWKRIRLPWITPKDREDVLFAIENNYDFIAQSFVRSKENVLELRQLLDENNASHIKIIAKIENEEWVENLDGIIEVADWIMVARWDLGIEVPIESLPIFQRQMVSKCLKVGKFVIIATHLLETMIESPFPTRAEVSDVFNSVMQKADCLMLSGETAMWKYPIECVEMMRNVIVAAENQIHYKHHDFENIWLNSRDIEKKLLIRSSVFMADELDVDAILVFTKSGRLARLAAWFRPKKPVYSFSWNPNSVKYMNILFWIEPFLLNWSDSSKENVTASIKMLLEKWKLTKESKIIAITDIQKDWKEIPAIEIITIWDFF</sequence>
<feature type="domain" description="Pyruvate kinase barrel" evidence="14">
    <location>
        <begin position="1"/>
        <end position="324"/>
    </location>
</feature>
<dbReference type="GO" id="GO:0004743">
    <property type="term" value="F:pyruvate kinase activity"/>
    <property type="evidence" value="ECO:0007669"/>
    <property type="project" value="UniProtKB-UniRule"/>
</dbReference>
<dbReference type="InterPro" id="IPR036918">
    <property type="entry name" value="Pyrv_Knase_C_sf"/>
</dbReference>
<evidence type="ECO:0000256" key="13">
    <source>
        <dbReference type="RuleBase" id="RU000504"/>
    </source>
</evidence>
<dbReference type="EMBL" id="AMFJ01000390">
    <property type="protein sequence ID" value="EKE27970.1"/>
    <property type="molecule type" value="Genomic_DNA"/>
</dbReference>
<accession>K2GX72</accession>
<dbReference type="Gene3D" id="2.40.33.10">
    <property type="entry name" value="PK beta-barrel domain-like"/>
    <property type="match status" value="1"/>
</dbReference>
<evidence type="ECO:0000259" key="14">
    <source>
        <dbReference type="Pfam" id="PF00224"/>
    </source>
</evidence>
<dbReference type="GO" id="GO:0030955">
    <property type="term" value="F:potassium ion binding"/>
    <property type="evidence" value="ECO:0007669"/>
    <property type="project" value="UniProtKB-UniRule"/>
</dbReference>
<evidence type="ECO:0000256" key="6">
    <source>
        <dbReference type="ARBA" id="ARBA00022741"/>
    </source>
</evidence>
<dbReference type="InterPro" id="IPR015813">
    <property type="entry name" value="Pyrv/PenolPyrv_kinase-like_dom"/>
</dbReference>
<dbReference type="InterPro" id="IPR015795">
    <property type="entry name" value="Pyrv_Knase_C"/>
</dbReference>
<evidence type="ECO:0000256" key="2">
    <source>
        <dbReference type="ARBA" id="ARBA00008663"/>
    </source>
</evidence>
<keyword evidence="10 13" id="KW-0324">Glycolysis</keyword>
<keyword evidence="8" id="KW-0067">ATP-binding</keyword>
<dbReference type="UniPathway" id="UPA00109">
    <property type="reaction ID" value="UER00188"/>
</dbReference>
<gene>
    <name evidence="16" type="ORF">ACD_3C00116G0007</name>
</gene>
<dbReference type="SUPFAM" id="SSF52935">
    <property type="entry name" value="PK C-terminal domain-like"/>
    <property type="match status" value="1"/>
</dbReference>
<keyword evidence="11" id="KW-0670">Pyruvate</keyword>
<evidence type="ECO:0000256" key="3">
    <source>
        <dbReference type="ARBA" id="ARBA00012142"/>
    </source>
</evidence>
<protein>
    <recommendedName>
        <fullName evidence="3 12">Pyruvate kinase</fullName>
        <ecNumber evidence="3 12">2.7.1.40</ecNumber>
    </recommendedName>
</protein>
<reference evidence="16" key="1">
    <citation type="journal article" date="2012" name="Science">
        <title>Fermentation, hydrogen, and sulfur metabolism in multiple uncultivated bacterial phyla.</title>
        <authorList>
            <person name="Wrighton K.C."/>
            <person name="Thomas B.C."/>
            <person name="Sharon I."/>
            <person name="Miller C.S."/>
            <person name="Castelle C.J."/>
            <person name="VerBerkmoes N.C."/>
            <person name="Wilkins M.J."/>
            <person name="Hettich R.L."/>
            <person name="Lipton M.S."/>
            <person name="Williams K.H."/>
            <person name="Long P.E."/>
            <person name="Banfield J.F."/>
        </authorList>
    </citation>
    <scope>NUCLEOTIDE SEQUENCE [LARGE SCALE GENOMIC DNA]</scope>
</reference>
<dbReference type="GO" id="GO:0016301">
    <property type="term" value="F:kinase activity"/>
    <property type="evidence" value="ECO:0007669"/>
    <property type="project" value="UniProtKB-KW"/>
</dbReference>
<evidence type="ECO:0000259" key="15">
    <source>
        <dbReference type="Pfam" id="PF02887"/>
    </source>
</evidence>
<dbReference type="Gene3D" id="3.20.20.60">
    <property type="entry name" value="Phosphoenolpyruvate-binding domains"/>
    <property type="match status" value="1"/>
</dbReference>
<feature type="domain" description="Pyruvate kinase C-terminal" evidence="15">
    <location>
        <begin position="361"/>
        <end position="457"/>
    </location>
</feature>
<keyword evidence="7 13" id="KW-0418">Kinase</keyword>
<evidence type="ECO:0000256" key="10">
    <source>
        <dbReference type="ARBA" id="ARBA00023152"/>
    </source>
</evidence>
<dbReference type="NCBIfam" id="TIGR01064">
    <property type="entry name" value="pyruv_kin"/>
    <property type="match status" value="1"/>
</dbReference>
<keyword evidence="9 13" id="KW-0460">Magnesium</keyword>
<dbReference type="Pfam" id="PF02887">
    <property type="entry name" value="PK_C"/>
    <property type="match status" value="1"/>
</dbReference>
<dbReference type="Gene3D" id="3.40.1380.20">
    <property type="entry name" value="Pyruvate kinase, C-terminal domain"/>
    <property type="match status" value="1"/>
</dbReference>
<dbReference type="SUPFAM" id="SSF51621">
    <property type="entry name" value="Phosphoenolpyruvate/pyruvate domain"/>
    <property type="match status" value="1"/>
</dbReference>
<dbReference type="PANTHER" id="PTHR11817">
    <property type="entry name" value="PYRUVATE KINASE"/>
    <property type="match status" value="1"/>
</dbReference>
<evidence type="ECO:0000256" key="9">
    <source>
        <dbReference type="ARBA" id="ARBA00022842"/>
    </source>
</evidence>
<dbReference type="GO" id="GO:0000287">
    <property type="term" value="F:magnesium ion binding"/>
    <property type="evidence" value="ECO:0007669"/>
    <property type="project" value="UniProtKB-UniRule"/>
</dbReference>
<dbReference type="GO" id="GO:0005524">
    <property type="term" value="F:ATP binding"/>
    <property type="evidence" value="ECO:0007669"/>
    <property type="project" value="UniProtKB-KW"/>
</dbReference>
<evidence type="ECO:0000313" key="16">
    <source>
        <dbReference type="EMBL" id="EKE27970.1"/>
    </source>
</evidence>
<organism evidence="16">
    <name type="scientific">uncultured bacterium</name>
    <name type="common">gcode 4</name>
    <dbReference type="NCBI Taxonomy" id="1234023"/>
    <lineage>
        <taxon>Bacteria</taxon>
        <taxon>environmental samples</taxon>
    </lineage>
</organism>
<dbReference type="InterPro" id="IPR015793">
    <property type="entry name" value="Pyrv_Knase_brl"/>
</dbReference>
<evidence type="ECO:0000256" key="4">
    <source>
        <dbReference type="ARBA" id="ARBA00022679"/>
    </source>
</evidence>
<dbReference type="AlphaFoldDB" id="K2GX72"/>
<keyword evidence="5" id="KW-0479">Metal-binding</keyword>
<dbReference type="InterPro" id="IPR001697">
    <property type="entry name" value="Pyr_Knase"/>
</dbReference>
<dbReference type="EC" id="2.7.1.40" evidence="3 12"/>
<name>K2GX72_9BACT</name>
<dbReference type="SUPFAM" id="SSF50800">
    <property type="entry name" value="PK beta-barrel domain-like"/>
    <property type="match status" value="1"/>
</dbReference>
<evidence type="ECO:0000256" key="12">
    <source>
        <dbReference type="NCBIfam" id="TIGR01064"/>
    </source>
</evidence>
<proteinExistence type="inferred from homology"/>
<evidence type="ECO:0000256" key="1">
    <source>
        <dbReference type="ARBA" id="ARBA00004997"/>
    </source>
</evidence>
<evidence type="ECO:0000256" key="11">
    <source>
        <dbReference type="ARBA" id="ARBA00023317"/>
    </source>
</evidence>
<comment type="catalytic activity">
    <reaction evidence="13">
        <text>pyruvate + ATP = phosphoenolpyruvate + ADP + H(+)</text>
        <dbReference type="Rhea" id="RHEA:18157"/>
        <dbReference type="ChEBI" id="CHEBI:15361"/>
        <dbReference type="ChEBI" id="CHEBI:15378"/>
        <dbReference type="ChEBI" id="CHEBI:30616"/>
        <dbReference type="ChEBI" id="CHEBI:58702"/>
        <dbReference type="ChEBI" id="CHEBI:456216"/>
        <dbReference type="EC" id="2.7.1.40"/>
    </reaction>
</comment>
<comment type="pathway">
    <text evidence="1 13">Carbohydrate degradation; glycolysis; pyruvate from D-glyceraldehyde 3-phosphate: step 5/5.</text>
</comment>
<dbReference type="PRINTS" id="PR01050">
    <property type="entry name" value="PYRUVTKNASE"/>
</dbReference>
<keyword evidence="6" id="KW-0547">Nucleotide-binding</keyword>
<dbReference type="InterPro" id="IPR015806">
    <property type="entry name" value="Pyrv_Knase_insert_dom_sf"/>
</dbReference>
<comment type="similarity">
    <text evidence="2 13">Belongs to the pyruvate kinase family.</text>
</comment>
<dbReference type="Pfam" id="PF00224">
    <property type="entry name" value="PK"/>
    <property type="match status" value="1"/>
</dbReference>